<organism evidence="5">
    <name type="scientific">uncultured Sulfurovum sp</name>
    <dbReference type="NCBI Taxonomy" id="269237"/>
    <lineage>
        <taxon>Bacteria</taxon>
        <taxon>Pseudomonadati</taxon>
        <taxon>Campylobacterota</taxon>
        <taxon>Epsilonproteobacteria</taxon>
        <taxon>Campylobacterales</taxon>
        <taxon>Sulfurovaceae</taxon>
        <taxon>Sulfurovum</taxon>
        <taxon>environmental samples</taxon>
    </lineage>
</organism>
<dbReference type="GO" id="GO:0009253">
    <property type="term" value="P:peptidoglycan catabolic process"/>
    <property type="evidence" value="ECO:0007669"/>
    <property type="project" value="InterPro"/>
</dbReference>
<dbReference type="InterPro" id="IPR002508">
    <property type="entry name" value="MurNAc-LAA_cat"/>
</dbReference>
<dbReference type="Gene3D" id="3.40.630.40">
    <property type="entry name" value="Zn-dependent exopeptidases"/>
    <property type="match status" value="1"/>
</dbReference>
<sequence length="347" mass="40481">MALTDNYLRKTSLKKNELNLVFKYNVSKVKHFTIKKNGLTKHIYDIQNTALPNTINITQFKAQGVKAFRIGQYSKEVIRVVIESINSMEGIFKIKGRKLTLMLPSSLDKKSKKIKKTKTKQYDYNPARKYQTIFLDAGHGGRDIGASSTFVREKDLTLTMTLKLKNILKKMGYRVLLTRDRDKFMNLKQRTDYVYRRKGSIFISIHANAAPRKKTKGVRYEGMEVFYLSLKNSKRIRNKRAIYRGRKVYSKSAYRKMVSSWKFSESKKLANLVHYNILSHVGRQYKIYDKGIKRKDFWVLLATKIPSILVETGYLTNKNEVKKLKNSDYQTRLMEGIARGINSYYGL</sequence>
<protein>
    <recommendedName>
        <fullName evidence="2">N-acetylmuramoyl-L-alanine amidase</fullName>
        <ecNumber evidence="2">3.5.1.28</ecNumber>
    </recommendedName>
</protein>
<evidence type="ECO:0000256" key="3">
    <source>
        <dbReference type="ARBA" id="ARBA00022801"/>
    </source>
</evidence>
<dbReference type="GO" id="GO:0008745">
    <property type="term" value="F:N-acetylmuramoyl-L-alanine amidase activity"/>
    <property type="evidence" value="ECO:0007669"/>
    <property type="project" value="UniProtKB-EC"/>
</dbReference>
<dbReference type="AlphaFoldDB" id="A0A6S6T9R1"/>
<dbReference type="PANTHER" id="PTHR30404:SF0">
    <property type="entry name" value="N-ACETYLMURAMOYL-L-ALANINE AMIDASE AMIC"/>
    <property type="match status" value="1"/>
</dbReference>
<reference evidence="5" key="1">
    <citation type="submission" date="2020-01" db="EMBL/GenBank/DDBJ databases">
        <authorList>
            <person name="Meier V. D."/>
            <person name="Meier V D."/>
        </authorList>
    </citation>
    <scope>NUCLEOTIDE SEQUENCE</scope>
    <source>
        <strain evidence="5">HLG_WM_MAG_02</strain>
    </source>
</reference>
<evidence type="ECO:0000256" key="2">
    <source>
        <dbReference type="ARBA" id="ARBA00011901"/>
    </source>
</evidence>
<dbReference type="SMART" id="SM00646">
    <property type="entry name" value="Ami_3"/>
    <property type="match status" value="1"/>
</dbReference>
<dbReference type="GO" id="GO:0030288">
    <property type="term" value="C:outer membrane-bounded periplasmic space"/>
    <property type="evidence" value="ECO:0007669"/>
    <property type="project" value="TreeGrafter"/>
</dbReference>
<evidence type="ECO:0000313" key="5">
    <source>
        <dbReference type="EMBL" id="CAA6811646.1"/>
    </source>
</evidence>
<feature type="domain" description="MurNAc-LAA" evidence="4">
    <location>
        <begin position="191"/>
        <end position="342"/>
    </location>
</feature>
<keyword evidence="3 5" id="KW-0378">Hydrolase</keyword>
<dbReference type="Pfam" id="PF01520">
    <property type="entry name" value="Amidase_3"/>
    <property type="match status" value="1"/>
</dbReference>
<dbReference type="EMBL" id="CACVAZ010000069">
    <property type="protein sequence ID" value="CAA6811646.1"/>
    <property type="molecule type" value="Genomic_DNA"/>
</dbReference>
<dbReference type="EC" id="3.5.1.28" evidence="2"/>
<comment type="catalytic activity">
    <reaction evidence="1">
        <text>Hydrolyzes the link between N-acetylmuramoyl residues and L-amino acid residues in certain cell-wall glycopeptides.</text>
        <dbReference type="EC" id="3.5.1.28"/>
    </reaction>
</comment>
<evidence type="ECO:0000259" key="4">
    <source>
        <dbReference type="SMART" id="SM00646"/>
    </source>
</evidence>
<dbReference type="PANTHER" id="PTHR30404">
    <property type="entry name" value="N-ACETYLMURAMOYL-L-ALANINE AMIDASE"/>
    <property type="match status" value="1"/>
</dbReference>
<dbReference type="SUPFAM" id="SSF53187">
    <property type="entry name" value="Zn-dependent exopeptidases"/>
    <property type="match status" value="1"/>
</dbReference>
<name>A0A6S6T9R1_9BACT</name>
<gene>
    <name evidence="5" type="ORF">HELGO_WM15175</name>
</gene>
<accession>A0A6S6T9R1</accession>
<dbReference type="InterPro" id="IPR050695">
    <property type="entry name" value="N-acetylmuramoyl_amidase_3"/>
</dbReference>
<dbReference type="CDD" id="cd02696">
    <property type="entry name" value="MurNAc-LAA"/>
    <property type="match status" value="1"/>
</dbReference>
<proteinExistence type="predicted"/>
<evidence type="ECO:0000256" key="1">
    <source>
        <dbReference type="ARBA" id="ARBA00001561"/>
    </source>
</evidence>